<dbReference type="InParanoid" id="A0A1Z5S9E1"/>
<proteinExistence type="predicted"/>
<keyword evidence="3" id="KW-1185">Reference proteome</keyword>
<evidence type="ECO:0000313" key="3">
    <source>
        <dbReference type="Proteomes" id="UP000000768"/>
    </source>
</evidence>
<reference evidence="2 3" key="1">
    <citation type="journal article" date="2009" name="Nature">
        <title>The Sorghum bicolor genome and the diversification of grasses.</title>
        <authorList>
            <person name="Paterson A.H."/>
            <person name="Bowers J.E."/>
            <person name="Bruggmann R."/>
            <person name="Dubchak I."/>
            <person name="Grimwood J."/>
            <person name="Gundlach H."/>
            <person name="Haberer G."/>
            <person name="Hellsten U."/>
            <person name="Mitros T."/>
            <person name="Poliakov A."/>
            <person name="Schmutz J."/>
            <person name="Spannagl M."/>
            <person name="Tang H."/>
            <person name="Wang X."/>
            <person name="Wicker T."/>
            <person name="Bharti A.K."/>
            <person name="Chapman J."/>
            <person name="Feltus F.A."/>
            <person name="Gowik U."/>
            <person name="Grigoriev I.V."/>
            <person name="Lyons E."/>
            <person name="Maher C.A."/>
            <person name="Martis M."/>
            <person name="Narechania A."/>
            <person name="Otillar R.P."/>
            <person name="Penning B.W."/>
            <person name="Salamov A.A."/>
            <person name="Wang Y."/>
            <person name="Zhang L."/>
            <person name="Carpita N.C."/>
            <person name="Freeling M."/>
            <person name="Gingle A.R."/>
            <person name="Hash C.T."/>
            <person name="Keller B."/>
            <person name="Klein P."/>
            <person name="Kresovich S."/>
            <person name="McCann M.C."/>
            <person name="Ming R."/>
            <person name="Peterson D.G."/>
            <person name="Mehboob-ur-Rahman"/>
            <person name="Ware D."/>
            <person name="Westhoff P."/>
            <person name="Mayer K.F."/>
            <person name="Messing J."/>
            <person name="Rokhsar D.S."/>
        </authorList>
    </citation>
    <scope>NUCLEOTIDE SEQUENCE [LARGE SCALE GENOMIC DNA]</scope>
    <source>
        <strain evidence="3">cv. BTx623</strain>
    </source>
</reference>
<organism evidence="2 3">
    <name type="scientific">Sorghum bicolor</name>
    <name type="common">Sorghum</name>
    <name type="synonym">Sorghum vulgare</name>
    <dbReference type="NCBI Taxonomy" id="4558"/>
    <lineage>
        <taxon>Eukaryota</taxon>
        <taxon>Viridiplantae</taxon>
        <taxon>Streptophyta</taxon>
        <taxon>Embryophyta</taxon>
        <taxon>Tracheophyta</taxon>
        <taxon>Spermatophyta</taxon>
        <taxon>Magnoliopsida</taxon>
        <taxon>Liliopsida</taxon>
        <taxon>Poales</taxon>
        <taxon>Poaceae</taxon>
        <taxon>PACMAD clade</taxon>
        <taxon>Panicoideae</taxon>
        <taxon>Andropogonodae</taxon>
        <taxon>Andropogoneae</taxon>
        <taxon>Sorghinae</taxon>
        <taxon>Sorghum</taxon>
    </lineage>
</organism>
<name>A0A1Z5S9E1_SORBI</name>
<reference evidence="3" key="2">
    <citation type="journal article" date="2018" name="Plant J.">
        <title>The Sorghum bicolor reference genome: improved assembly, gene annotations, a transcriptome atlas, and signatures of genome organization.</title>
        <authorList>
            <person name="McCormick R.F."/>
            <person name="Truong S.K."/>
            <person name="Sreedasyam A."/>
            <person name="Jenkins J."/>
            <person name="Shu S."/>
            <person name="Sims D."/>
            <person name="Kennedy M."/>
            <person name="Amirebrahimi M."/>
            <person name="Weers B.D."/>
            <person name="McKinley B."/>
            <person name="Mattison A."/>
            <person name="Morishige D.T."/>
            <person name="Grimwood J."/>
            <person name="Schmutz J."/>
            <person name="Mullet J.E."/>
        </authorList>
    </citation>
    <scope>NUCLEOTIDE SEQUENCE [LARGE SCALE GENOMIC DNA]</scope>
    <source>
        <strain evidence="3">cv. BTx623</strain>
    </source>
</reference>
<sequence length="218" mass="23738">MEKTRVPRACARPSGNRQTSRKKQPDKGAQQRVPGATSSLVSLVEEQVLRHAARAVGTHDRRTQRERGEDERAHRREEHDERGRGDKAIQHLAVGEGAAERGDGRRVGRAEHVEEAPRRQQHGQRERVRQEGRGHAQRGDRGVVDAEVGAGSSGGGRWPRPGCLGGRARSSPPARTTGRRNRAVAAARVKTGQSDSKGGNKDIVLPGTHLSDTVNGRK</sequence>
<feature type="compositionally biased region" description="Basic and acidic residues" evidence="1">
    <location>
        <begin position="98"/>
        <end position="144"/>
    </location>
</feature>
<feature type="compositionally biased region" description="Basic and acidic residues" evidence="1">
    <location>
        <begin position="57"/>
        <end position="89"/>
    </location>
</feature>
<accession>A0A1Z5S9E1</accession>
<dbReference type="Proteomes" id="UP000000768">
    <property type="component" value="Chromosome 1"/>
</dbReference>
<dbReference type="AlphaFoldDB" id="A0A1Z5S9E1"/>
<dbReference type="EMBL" id="CM000760">
    <property type="protein sequence ID" value="OQU92531.1"/>
    <property type="molecule type" value="Genomic_DNA"/>
</dbReference>
<evidence type="ECO:0000313" key="2">
    <source>
        <dbReference type="EMBL" id="OQU92531.1"/>
    </source>
</evidence>
<gene>
    <name evidence="2" type="ORF">SORBI_3001G358432</name>
</gene>
<feature type="region of interest" description="Disordered" evidence="1">
    <location>
        <begin position="1"/>
        <end position="218"/>
    </location>
</feature>
<dbReference type="Gramene" id="OQU92531">
    <property type="protein sequence ID" value="OQU92531"/>
    <property type="gene ID" value="SORBI_3001G358432"/>
</dbReference>
<protein>
    <submittedName>
        <fullName evidence="2">Uncharacterized protein</fullName>
    </submittedName>
</protein>
<evidence type="ECO:0000256" key="1">
    <source>
        <dbReference type="SAM" id="MobiDB-lite"/>
    </source>
</evidence>